<dbReference type="OMA" id="KLYYAIL"/>
<keyword evidence="2" id="KW-0547">Nucleotide-binding</keyword>
<evidence type="ECO:0000256" key="4">
    <source>
        <dbReference type="ARBA" id="ARBA00023125"/>
    </source>
</evidence>
<dbReference type="KEGG" id="tot:TOT_010000401"/>
<evidence type="ECO:0000259" key="8">
    <source>
        <dbReference type="PROSITE" id="PS00486"/>
    </source>
</evidence>
<dbReference type="InterPro" id="IPR036187">
    <property type="entry name" value="DNA_mismatch_repair_MutS_sf"/>
</dbReference>
<keyword evidence="3" id="KW-0067">ATP-binding</keyword>
<reference evidence="9 10" key="1">
    <citation type="journal article" date="2012" name="MBio">
        <title>Comparative genome analysis of three eukaryotic parasites with differing abilities to transform leukocytes reveals key mediators of Theileria-induced leukocyte transformation.</title>
        <authorList>
            <person name="Hayashida K."/>
            <person name="Hara Y."/>
            <person name="Abe T."/>
            <person name="Yamasaki C."/>
            <person name="Toyoda A."/>
            <person name="Kosuge T."/>
            <person name="Suzuki Y."/>
            <person name="Sato Y."/>
            <person name="Kawashima S."/>
            <person name="Katayama T."/>
            <person name="Wakaguri H."/>
            <person name="Inoue N."/>
            <person name="Homma K."/>
            <person name="Tada-Umezaki M."/>
            <person name="Yagi Y."/>
            <person name="Fujii Y."/>
            <person name="Habara T."/>
            <person name="Kanehisa M."/>
            <person name="Watanabe H."/>
            <person name="Ito K."/>
            <person name="Gojobori T."/>
            <person name="Sugawara H."/>
            <person name="Imanishi T."/>
            <person name="Weir W."/>
            <person name="Gardner M."/>
            <person name="Pain A."/>
            <person name="Shiels B."/>
            <person name="Hattori M."/>
            <person name="Nene V."/>
            <person name="Sugimoto C."/>
        </authorList>
    </citation>
    <scope>NUCLEOTIDE SEQUENCE [LARGE SCALE GENOMIC DNA]</scope>
    <source>
        <strain evidence="9 10">Shintoku</strain>
    </source>
</reference>
<evidence type="ECO:0000256" key="1">
    <source>
        <dbReference type="ARBA" id="ARBA00006271"/>
    </source>
</evidence>
<keyword evidence="6" id="KW-0175">Coiled coil</keyword>
<dbReference type="GO" id="GO:0140664">
    <property type="term" value="F:ATP-dependent DNA damage sensor activity"/>
    <property type="evidence" value="ECO:0007669"/>
    <property type="project" value="InterPro"/>
</dbReference>
<dbReference type="eggNOG" id="KOG0219">
    <property type="taxonomic scope" value="Eukaryota"/>
</dbReference>
<organism evidence="9 10">
    <name type="scientific">Theileria orientalis strain Shintoku</name>
    <dbReference type="NCBI Taxonomy" id="869250"/>
    <lineage>
        <taxon>Eukaryota</taxon>
        <taxon>Sar</taxon>
        <taxon>Alveolata</taxon>
        <taxon>Apicomplexa</taxon>
        <taxon>Aconoidasida</taxon>
        <taxon>Piroplasmida</taxon>
        <taxon>Theileriidae</taxon>
        <taxon>Theileria</taxon>
    </lineage>
</organism>
<dbReference type="GO" id="GO:0032301">
    <property type="term" value="C:MutSalpha complex"/>
    <property type="evidence" value="ECO:0007669"/>
    <property type="project" value="TreeGrafter"/>
</dbReference>
<evidence type="ECO:0000256" key="6">
    <source>
        <dbReference type="SAM" id="Coils"/>
    </source>
</evidence>
<dbReference type="Pfam" id="PF05192">
    <property type="entry name" value="MutS_III"/>
    <property type="match status" value="1"/>
</dbReference>
<keyword evidence="10" id="KW-1185">Reference proteome</keyword>
<evidence type="ECO:0000313" key="9">
    <source>
        <dbReference type="EMBL" id="BAM38936.1"/>
    </source>
</evidence>
<dbReference type="Gene3D" id="1.10.1420.10">
    <property type="match status" value="2"/>
</dbReference>
<dbReference type="Gene3D" id="3.30.420.110">
    <property type="entry name" value="MutS, connector domain"/>
    <property type="match status" value="1"/>
</dbReference>
<gene>
    <name evidence="9" type="ORF">TOT_010000401</name>
</gene>
<dbReference type="SMART" id="SM00533">
    <property type="entry name" value="MUTSd"/>
    <property type="match status" value="1"/>
</dbReference>
<dbReference type="GO" id="GO:0030983">
    <property type="term" value="F:mismatched DNA binding"/>
    <property type="evidence" value="ECO:0007669"/>
    <property type="project" value="InterPro"/>
</dbReference>
<dbReference type="EMBL" id="AP011946">
    <property type="protein sequence ID" value="BAM38936.1"/>
    <property type="molecule type" value="Genomic_DNA"/>
</dbReference>
<evidence type="ECO:0000256" key="3">
    <source>
        <dbReference type="ARBA" id="ARBA00022840"/>
    </source>
</evidence>
<dbReference type="RefSeq" id="XP_009689237.1">
    <property type="nucleotide sequence ID" value="XM_009690942.1"/>
</dbReference>
<dbReference type="AlphaFoldDB" id="J4C2M2"/>
<keyword evidence="5" id="KW-0234">DNA repair</keyword>
<dbReference type="STRING" id="869250.J4C2M2"/>
<dbReference type="SUPFAM" id="SSF52540">
    <property type="entry name" value="P-loop containing nucleoside triphosphate hydrolases"/>
    <property type="match status" value="1"/>
</dbReference>
<feature type="region of interest" description="Disordered" evidence="7">
    <location>
        <begin position="1"/>
        <end position="25"/>
    </location>
</feature>
<dbReference type="PANTHER" id="PTHR11361:SF35">
    <property type="entry name" value="DNA MISMATCH REPAIR PROTEIN MSH2"/>
    <property type="match status" value="1"/>
</dbReference>
<proteinExistence type="inferred from homology"/>
<dbReference type="InterPro" id="IPR000432">
    <property type="entry name" value="DNA_mismatch_repair_MutS_C"/>
</dbReference>
<dbReference type="InterPro" id="IPR027417">
    <property type="entry name" value="P-loop_NTPase"/>
</dbReference>
<dbReference type="SUPFAM" id="SSF48334">
    <property type="entry name" value="DNA repair protein MutS, domain III"/>
    <property type="match status" value="1"/>
</dbReference>
<evidence type="ECO:0000313" key="10">
    <source>
        <dbReference type="Proteomes" id="UP000003786"/>
    </source>
</evidence>
<dbReference type="PIRSF" id="PIRSF005813">
    <property type="entry name" value="MSH2"/>
    <property type="match status" value="1"/>
</dbReference>
<keyword evidence="4" id="KW-0238">DNA-binding</keyword>
<name>J4C2M2_THEOR</name>
<dbReference type="InterPro" id="IPR007861">
    <property type="entry name" value="DNA_mismatch_repair_MutS_clamp"/>
</dbReference>
<protein>
    <submittedName>
        <fullName evidence="9">DNA mismatch repair protein Msh2</fullName>
    </submittedName>
</protein>
<dbReference type="Pfam" id="PF05190">
    <property type="entry name" value="MutS_IV"/>
    <property type="match status" value="1"/>
</dbReference>
<dbReference type="SMART" id="SM00534">
    <property type="entry name" value="MUTSac"/>
    <property type="match status" value="1"/>
</dbReference>
<dbReference type="Proteomes" id="UP000003786">
    <property type="component" value="Chromosome 1"/>
</dbReference>
<evidence type="ECO:0000256" key="5">
    <source>
        <dbReference type="ARBA" id="ARBA00023204"/>
    </source>
</evidence>
<dbReference type="GO" id="GO:0005524">
    <property type="term" value="F:ATP binding"/>
    <property type="evidence" value="ECO:0007669"/>
    <property type="project" value="UniProtKB-KW"/>
</dbReference>
<dbReference type="PROSITE" id="PS00486">
    <property type="entry name" value="DNA_MISMATCH_REPAIR_2"/>
    <property type="match status" value="1"/>
</dbReference>
<dbReference type="VEuPathDB" id="PiroplasmaDB:TOT_010000401"/>
<dbReference type="InterPro" id="IPR045076">
    <property type="entry name" value="MutS"/>
</dbReference>
<dbReference type="GO" id="GO:0006298">
    <property type="term" value="P:mismatch repair"/>
    <property type="evidence" value="ECO:0007669"/>
    <property type="project" value="InterPro"/>
</dbReference>
<dbReference type="GO" id="GO:0006312">
    <property type="term" value="P:mitotic recombination"/>
    <property type="evidence" value="ECO:0007669"/>
    <property type="project" value="TreeGrafter"/>
</dbReference>
<dbReference type="InterPro" id="IPR011184">
    <property type="entry name" value="DNA_mismatch_repair_Msh2"/>
</dbReference>
<dbReference type="InterPro" id="IPR036678">
    <property type="entry name" value="MutS_con_dom_sf"/>
</dbReference>
<accession>J4C2M2</accession>
<dbReference type="Gene3D" id="3.40.50.300">
    <property type="entry name" value="P-loop containing nucleotide triphosphate hydrolases"/>
    <property type="match status" value="1"/>
</dbReference>
<feature type="domain" description="DNA mismatch repair proteins mutS family" evidence="8">
    <location>
        <begin position="650"/>
        <end position="666"/>
    </location>
</feature>
<comment type="similarity">
    <text evidence="1">Belongs to the DNA mismatch repair MutS family.</text>
</comment>
<evidence type="ECO:0000256" key="7">
    <source>
        <dbReference type="SAM" id="MobiDB-lite"/>
    </source>
</evidence>
<dbReference type="InterPro" id="IPR007696">
    <property type="entry name" value="DNA_mismatch_repair_MutS_core"/>
</dbReference>
<sequence>MYLSASETSEHPKAHEEAKDVKTEGNRGSDYDLKILSVVVLSSSPIVKQVGIFLFNISEFTLKACEIADNEYFTNLESLILQVSEINPSNCVLGINKDSLDYKRLNHVFTVCNLPCSYKFQTVKDITSVDGKLHFKVTNSLEFLLSKDDELKNHTKEVSMRLAMKAFCLVTDYVKYQERGFKARFTLSTYTMDSYLCMDRAAFGSLSILPLNTANQKVSVYDLLNKCRTSIGSQLLKMWISQPLVDPEQIRKRHDCVEVFRSMYRTIQAECLRKVQNMDLILLKFKNFEMGIDARNSKQPTFEDLVTLYDCIISVNRLNQFTLKKYTGAHADTIKQTFIEPLSKISSKFESYLRLVERTIDLKEAENRNYLFNRNFDENLKELSAKLDKIRSEMEAQRQAIQDELPYSSMKKGNLVKLVECNTMVFLLRVPKKEQNNVQRCNLPGITIEKVRLNKNEFLFTTQKLRKQCTQYKNTMAEYEECQKLMVNRTFKVACTYWALLERFIKVVATLDVLTAFAEVSTIFNYVRPEIDESGENVHLVEARHPLVEYVLADHSFIPNDLHMNRHTSRVHITTGPNMGGKSTYIKQVGIIAVMNQIGSFVPCKAAKLPIFRHVLCRIGASDIQLRGVSTFLAEMVESSAILRMANEHSLVIIDELGRGTSTHDGFGLSWAILVDLIERAKCFCLCATHFHEMGALAQEHAGVVNKHLTAQFFGDTNTMTFLYKVKDGVCKKSFGINVALIANFPKDVVESARKRLDELERKYQPSRAEAVKQLLRCSTFGEFKENLHTLELKT</sequence>
<dbReference type="OrthoDB" id="295033at2759"/>
<feature type="compositionally biased region" description="Basic and acidic residues" evidence="7">
    <location>
        <begin position="8"/>
        <end position="25"/>
    </location>
</feature>
<keyword evidence="5" id="KW-0227">DNA damage</keyword>
<dbReference type="Pfam" id="PF00488">
    <property type="entry name" value="MutS_V"/>
    <property type="match status" value="1"/>
</dbReference>
<dbReference type="PANTHER" id="PTHR11361">
    <property type="entry name" value="DNA MISMATCH REPAIR PROTEIN MUTS FAMILY MEMBER"/>
    <property type="match status" value="1"/>
</dbReference>
<evidence type="ECO:0000256" key="2">
    <source>
        <dbReference type="ARBA" id="ARBA00022741"/>
    </source>
</evidence>
<dbReference type="GeneID" id="20713322"/>
<feature type="coiled-coil region" evidence="6">
    <location>
        <begin position="373"/>
        <end position="400"/>
    </location>
</feature>